<organism evidence="2 3">
    <name type="scientific">Phycicoccus avicenniae</name>
    <dbReference type="NCBI Taxonomy" id="2828860"/>
    <lineage>
        <taxon>Bacteria</taxon>
        <taxon>Bacillati</taxon>
        <taxon>Actinomycetota</taxon>
        <taxon>Actinomycetes</taxon>
        <taxon>Micrococcales</taxon>
        <taxon>Intrasporangiaceae</taxon>
        <taxon>Phycicoccus</taxon>
    </lineage>
</organism>
<keyword evidence="3" id="KW-1185">Reference proteome</keyword>
<dbReference type="Proteomes" id="UP000677016">
    <property type="component" value="Unassembled WGS sequence"/>
</dbReference>
<dbReference type="EMBL" id="JAGSNF010000004">
    <property type="protein sequence ID" value="MBR7742616.1"/>
    <property type="molecule type" value="Genomic_DNA"/>
</dbReference>
<accession>A0A941D700</accession>
<evidence type="ECO:0000256" key="1">
    <source>
        <dbReference type="SAM" id="MobiDB-lite"/>
    </source>
</evidence>
<feature type="region of interest" description="Disordered" evidence="1">
    <location>
        <begin position="1"/>
        <end position="21"/>
    </location>
</feature>
<evidence type="ECO:0000313" key="3">
    <source>
        <dbReference type="Proteomes" id="UP000677016"/>
    </source>
</evidence>
<sequence>MPVLAHPGPSSPPPPRVRLDADDTWSALPAEDGLLRAEAPGSASDPVAVAVRHHVGPAALGSDDLAGTLAGRAASGAGREDGQVEEPFVVELGGRDWHARNVSWVDAGTDVVEVVLVTSLGGDDVASRHLVAIGRVRGAGLDADYDVLQSVLETLVVETDG</sequence>
<evidence type="ECO:0000313" key="2">
    <source>
        <dbReference type="EMBL" id="MBR7742616.1"/>
    </source>
</evidence>
<name>A0A941D700_9MICO</name>
<proteinExistence type="predicted"/>
<gene>
    <name evidence="2" type="ORF">KC207_04860</name>
</gene>
<comment type="caution">
    <text evidence="2">The sequence shown here is derived from an EMBL/GenBank/DDBJ whole genome shotgun (WGS) entry which is preliminary data.</text>
</comment>
<protein>
    <submittedName>
        <fullName evidence="2">Uncharacterized protein</fullName>
    </submittedName>
</protein>
<reference evidence="2" key="1">
    <citation type="submission" date="2021-04" db="EMBL/GenBank/DDBJ databases">
        <title>Phycicoccus avicenniae sp. nov., a novel endophytic actinomycetes isolated from branch of Avicennia mariana.</title>
        <authorList>
            <person name="Tuo L."/>
        </authorList>
    </citation>
    <scope>NUCLEOTIDE SEQUENCE</scope>
    <source>
        <strain evidence="2">BSK3Z-2</strain>
    </source>
</reference>
<dbReference type="RefSeq" id="WP_211601772.1">
    <property type="nucleotide sequence ID" value="NZ_JAGSNF010000004.1"/>
</dbReference>
<dbReference type="AlphaFoldDB" id="A0A941D700"/>